<dbReference type="EMBL" id="ACJW02000003">
    <property type="protein sequence ID" value="EEP68213.1"/>
    <property type="molecule type" value="Genomic_DNA"/>
</dbReference>
<accession>C4GK91</accession>
<dbReference type="Proteomes" id="UP000003009">
    <property type="component" value="Unassembled WGS sequence"/>
</dbReference>
<dbReference type="HOGENOM" id="CLU_3291015_0_0_4"/>
<proteinExistence type="predicted"/>
<organism evidence="2 3">
    <name type="scientific">Kingella oralis ATCC 51147</name>
    <dbReference type="NCBI Taxonomy" id="629741"/>
    <lineage>
        <taxon>Bacteria</taxon>
        <taxon>Pseudomonadati</taxon>
        <taxon>Pseudomonadota</taxon>
        <taxon>Betaproteobacteria</taxon>
        <taxon>Neisseriales</taxon>
        <taxon>Neisseriaceae</taxon>
        <taxon>Kingella</taxon>
    </lineage>
</organism>
<dbReference type="AlphaFoldDB" id="C4GK91"/>
<sequence length="40" mass="4497">MNRAASRFASRKPVTPLSGCRSTTQQHIHANHIQNYFQAA</sequence>
<protein>
    <submittedName>
        <fullName evidence="2">Uncharacterized protein</fullName>
    </submittedName>
</protein>
<reference evidence="2" key="1">
    <citation type="submission" date="2009-04" db="EMBL/GenBank/DDBJ databases">
        <authorList>
            <person name="Weinstock G."/>
            <person name="Sodergren E."/>
            <person name="Clifton S."/>
            <person name="Fulton L."/>
            <person name="Fulton B."/>
            <person name="Courtney L."/>
            <person name="Fronick C."/>
            <person name="Harrison M."/>
            <person name="Strong C."/>
            <person name="Farmer C."/>
            <person name="Delahaunty K."/>
            <person name="Markovic C."/>
            <person name="Hall O."/>
            <person name="Minx P."/>
            <person name="Tomlinson C."/>
            <person name="Mitreva M."/>
            <person name="Nelson J."/>
            <person name="Hou S."/>
            <person name="Wollam A."/>
            <person name="Pepin K.H."/>
            <person name="Johnson M."/>
            <person name="Bhonagiri V."/>
            <person name="Nash W.E."/>
            <person name="Warren W."/>
            <person name="Chinwalla A."/>
            <person name="Mardis E.R."/>
            <person name="Wilson R.K."/>
        </authorList>
    </citation>
    <scope>NUCLEOTIDE SEQUENCE [LARGE SCALE GENOMIC DNA]</scope>
    <source>
        <strain evidence="2">ATCC 51147</strain>
    </source>
</reference>
<dbReference type="GeneID" id="84907962"/>
<feature type="region of interest" description="Disordered" evidence="1">
    <location>
        <begin position="1"/>
        <end position="26"/>
    </location>
</feature>
<gene>
    <name evidence="2" type="ORF">GCWU000324_02465</name>
</gene>
<dbReference type="RefSeq" id="WP_003797693.1">
    <property type="nucleotide sequence ID" value="NZ_GG665872.1"/>
</dbReference>
<keyword evidence="3" id="KW-1185">Reference proteome</keyword>
<evidence type="ECO:0000313" key="3">
    <source>
        <dbReference type="Proteomes" id="UP000003009"/>
    </source>
</evidence>
<comment type="caution">
    <text evidence="2">The sequence shown here is derived from an EMBL/GenBank/DDBJ whole genome shotgun (WGS) entry which is preliminary data.</text>
</comment>
<evidence type="ECO:0000313" key="2">
    <source>
        <dbReference type="EMBL" id="EEP68213.1"/>
    </source>
</evidence>
<dbReference type="STRING" id="629741.GCWU000324_02465"/>
<evidence type="ECO:0000256" key="1">
    <source>
        <dbReference type="SAM" id="MobiDB-lite"/>
    </source>
</evidence>
<name>C4GK91_9NEIS</name>